<keyword evidence="7" id="KW-0812">Transmembrane</keyword>
<evidence type="ECO:0000256" key="1">
    <source>
        <dbReference type="ARBA" id="ARBA00022670"/>
    </source>
</evidence>
<sequence length="208" mass="23212">MTPLEEGPLKTAIDALGERLGFSVKKIFVLDASKRSTKLNAYFSGIGHQKEVVLFDTLIAKLTEAEILAVLAHELGHATHKDTLKGLFRTLLLLFVYVGMLTVILLNPILFKAFGLSGVHFGFTLVLMFILLEPVQILISLFTNYESRKAEYKADRFAALNTSKDAMISALRKLTVENFSNLTPHPLYVKIHYSHPPIASRIESIERG</sequence>
<organism evidence="9 10">
    <name type="scientific">Paracholeplasma vituli</name>
    <dbReference type="NCBI Taxonomy" id="69473"/>
    <lineage>
        <taxon>Bacteria</taxon>
        <taxon>Bacillati</taxon>
        <taxon>Mycoplasmatota</taxon>
        <taxon>Mollicutes</taxon>
        <taxon>Acholeplasmatales</taxon>
        <taxon>Acholeplasmataceae</taxon>
        <taxon>Paracholeplasma</taxon>
    </lineage>
</organism>
<comment type="cofactor">
    <cofactor evidence="6">
        <name>Zn(2+)</name>
        <dbReference type="ChEBI" id="CHEBI:29105"/>
    </cofactor>
    <text evidence="6">Binds 1 zinc ion per subunit.</text>
</comment>
<proteinExistence type="inferred from homology"/>
<evidence type="ECO:0000256" key="7">
    <source>
        <dbReference type="SAM" id="Phobius"/>
    </source>
</evidence>
<evidence type="ECO:0000313" key="9">
    <source>
        <dbReference type="EMBL" id="MCU0105497.1"/>
    </source>
</evidence>
<keyword evidence="7" id="KW-0472">Membrane</keyword>
<comment type="similarity">
    <text evidence="6">Belongs to the peptidase M48 family.</text>
</comment>
<keyword evidence="4 6" id="KW-0862">Zinc</keyword>
<evidence type="ECO:0000256" key="3">
    <source>
        <dbReference type="ARBA" id="ARBA00022801"/>
    </source>
</evidence>
<dbReference type="InterPro" id="IPR027057">
    <property type="entry name" value="CAXX_Prtase_1"/>
</dbReference>
<dbReference type="InterPro" id="IPR001915">
    <property type="entry name" value="Peptidase_M48"/>
</dbReference>
<feature type="transmembrane region" description="Helical" evidence="7">
    <location>
        <begin position="123"/>
        <end position="143"/>
    </location>
</feature>
<keyword evidence="3 6" id="KW-0378">Hydrolase</keyword>
<keyword evidence="5 6" id="KW-0482">Metalloprotease</keyword>
<comment type="caution">
    <text evidence="9">The sequence shown here is derived from an EMBL/GenBank/DDBJ whole genome shotgun (WGS) entry which is preliminary data.</text>
</comment>
<keyword evidence="1 6" id="KW-0645">Protease</keyword>
<evidence type="ECO:0000313" key="10">
    <source>
        <dbReference type="Proteomes" id="UP001209076"/>
    </source>
</evidence>
<dbReference type="Gene3D" id="3.30.2010.10">
    <property type="entry name" value="Metalloproteases ('zincins'), catalytic domain"/>
    <property type="match status" value="1"/>
</dbReference>
<name>A0ABT2Q0I1_9MOLU</name>
<accession>A0ABT2Q0I1</accession>
<feature type="transmembrane region" description="Helical" evidence="7">
    <location>
        <begin position="91"/>
        <end position="111"/>
    </location>
</feature>
<keyword evidence="10" id="KW-1185">Reference proteome</keyword>
<feature type="domain" description="Peptidase M48" evidence="8">
    <location>
        <begin position="4"/>
        <end position="206"/>
    </location>
</feature>
<keyword evidence="7" id="KW-1133">Transmembrane helix</keyword>
<evidence type="ECO:0000256" key="2">
    <source>
        <dbReference type="ARBA" id="ARBA00022723"/>
    </source>
</evidence>
<evidence type="ECO:0000259" key="8">
    <source>
        <dbReference type="Pfam" id="PF01435"/>
    </source>
</evidence>
<dbReference type="PANTHER" id="PTHR10120">
    <property type="entry name" value="CAAX PRENYL PROTEASE 1"/>
    <property type="match status" value="1"/>
</dbReference>
<evidence type="ECO:0000256" key="6">
    <source>
        <dbReference type="RuleBase" id="RU003983"/>
    </source>
</evidence>
<keyword evidence="2" id="KW-0479">Metal-binding</keyword>
<dbReference type="Pfam" id="PF01435">
    <property type="entry name" value="Peptidase_M48"/>
    <property type="match status" value="1"/>
</dbReference>
<evidence type="ECO:0000256" key="4">
    <source>
        <dbReference type="ARBA" id="ARBA00022833"/>
    </source>
</evidence>
<reference evidence="10" key="1">
    <citation type="submission" date="2023-07" db="EMBL/GenBank/DDBJ databases">
        <title>Novel Mycoplasma species identified in domestic and wild animals.</title>
        <authorList>
            <person name="Volokhov D.V."/>
            <person name="Furtak V.A."/>
            <person name="Zagorodnyaya T.A."/>
        </authorList>
    </citation>
    <scope>NUCLEOTIDE SEQUENCE [LARGE SCALE GENOMIC DNA]</scope>
    <source>
        <strain evidence="10">92-19</strain>
    </source>
</reference>
<dbReference type="Proteomes" id="UP001209076">
    <property type="component" value="Unassembled WGS sequence"/>
</dbReference>
<dbReference type="CDD" id="cd07343">
    <property type="entry name" value="M48A_Zmpste24p_like"/>
    <property type="match status" value="1"/>
</dbReference>
<dbReference type="EMBL" id="JAOEGN010000015">
    <property type="protein sequence ID" value="MCU0105497.1"/>
    <property type="molecule type" value="Genomic_DNA"/>
</dbReference>
<evidence type="ECO:0000256" key="5">
    <source>
        <dbReference type="ARBA" id="ARBA00023049"/>
    </source>
</evidence>
<protein>
    <submittedName>
        <fullName evidence="9">M48 family metallopeptidase</fullName>
    </submittedName>
</protein>
<gene>
    <name evidence="9" type="ORF">N7603_07480</name>
</gene>
<dbReference type="RefSeq" id="WP_262096840.1">
    <property type="nucleotide sequence ID" value="NZ_JAOEGN010000015.1"/>
</dbReference>